<dbReference type="PROSITE" id="PS00518">
    <property type="entry name" value="ZF_RING_1"/>
    <property type="match status" value="1"/>
</dbReference>
<feature type="compositionally biased region" description="Acidic residues" evidence="5">
    <location>
        <begin position="153"/>
        <end position="162"/>
    </location>
</feature>
<evidence type="ECO:0000256" key="1">
    <source>
        <dbReference type="ARBA" id="ARBA00022723"/>
    </source>
</evidence>
<evidence type="ECO:0000256" key="3">
    <source>
        <dbReference type="ARBA" id="ARBA00022833"/>
    </source>
</evidence>
<feature type="region of interest" description="Disordered" evidence="5">
    <location>
        <begin position="187"/>
        <end position="286"/>
    </location>
</feature>
<dbReference type="SUPFAM" id="SSF57850">
    <property type="entry name" value="RING/U-box"/>
    <property type="match status" value="1"/>
</dbReference>
<dbReference type="InterPro" id="IPR047134">
    <property type="entry name" value="RNF4"/>
</dbReference>
<keyword evidence="3" id="KW-0862">Zinc</keyword>
<proteinExistence type="predicted"/>
<name>A0ABR3ZK35_9PEZI</name>
<dbReference type="PANTHER" id="PTHR23041:SF78">
    <property type="entry name" value="E3 UBIQUITIN-PROTEIN LIGASE RNF4"/>
    <property type="match status" value="1"/>
</dbReference>
<dbReference type="Proteomes" id="UP001583186">
    <property type="component" value="Unassembled WGS sequence"/>
</dbReference>
<dbReference type="PROSITE" id="PS50089">
    <property type="entry name" value="ZF_RING_2"/>
    <property type="match status" value="1"/>
</dbReference>
<evidence type="ECO:0000313" key="8">
    <source>
        <dbReference type="Proteomes" id="UP001583186"/>
    </source>
</evidence>
<dbReference type="InterPro" id="IPR017907">
    <property type="entry name" value="Znf_RING_CS"/>
</dbReference>
<feature type="region of interest" description="Disordered" evidence="5">
    <location>
        <begin position="60"/>
        <end position="172"/>
    </location>
</feature>
<keyword evidence="1" id="KW-0479">Metal-binding</keyword>
<reference evidence="7 8" key="1">
    <citation type="journal article" date="2024" name="IMA Fungus">
        <title>IMA Genome - F19 : A genome assembly and annotation guide to empower mycologists, including annotated draft genome sequences of Ceratocystis pirilliformis, Diaporthe australafricana, Fusarium ophioides, Paecilomyces lecythidis, and Sporothrix stenoceras.</title>
        <authorList>
            <person name="Aylward J."/>
            <person name="Wilson A.M."/>
            <person name="Visagie C.M."/>
            <person name="Spraker J."/>
            <person name="Barnes I."/>
            <person name="Buitendag C."/>
            <person name="Ceriani C."/>
            <person name="Del Mar Angel L."/>
            <person name="du Plessis D."/>
            <person name="Fuchs T."/>
            <person name="Gasser K."/>
            <person name="Kramer D."/>
            <person name="Li W."/>
            <person name="Munsamy K."/>
            <person name="Piso A."/>
            <person name="Price J.L."/>
            <person name="Sonnekus B."/>
            <person name="Thomas C."/>
            <person name="van der Nest A."/>
            <person name="van Dijk A."/>
            <person name="van Heerden A."/>
            <person name="van Vuuren N."/>
            <person name="Yilmaz N."/>
            <person name="Duong T.A."/>
            <person name="van der Merwe N.A."/>
            <person name="Wingfield M.J."/>
            <person name="Wingfield B.D."/>
        </authorList>
    </citation>
    <scope>NUCLEOTIDE SEQUENCE [LARGE SCALE GENOMIC DNA]</scope>
    <source>
        <strain evidence="7 8">CMW 5346</strain>
    </source>
</reference>
<feature type="compositionally biased region" description="Polar residues" evidence="5">
    <location>
        <begin position="246"/>
        <end position="268"/>
    </location>
</feature>
<sequence length="480" mass="51639">MARRVPTADSTEGSFALDRSGPSNDPLPSDESASISSDYFSDYFDLDQLADIEFGNVNENVVNDDETDDEDILSRNPLRNPPAHSQQQPTISLQRPPAQSASQPAPASRWRQVSYGNQIVEASSSRLDPLPPLAPPPIPSRTLNHSDSAINIDDGEDDDDLEFLGQNDFSSPSILNDFPSRVSRVSEQITLSSDDEAEAVMPQTRRRSAASRSVSVADPFPLPLPGDPIAAASTATPARSSRTRAGSNTLTSQVATATITATPSAVRSSNKRRRSHDPGVGSSSTALPPIATLLASVGNGSISSNNDRAVYGDSQASSSSSSSGNNATSQTSRPRLSPKRQRVIEPIVLDDDLFGSDDDDVGVEIVNLVDVDRPQAARVKDEAVEGAPAEPLSEAKEEPKNLTKLSAQQCVICMDDMTDITVTHCGHLFCGECLFSSLNSTDQRVCPICRSKVEMRVPQMSQAKMSRSYFPLQLKMRPQR</sequence>
<feature type="compositionally biased region" description="Low complexity" evidence="5">
    <location>
        <begin position="314"/>
        <end position="332"/>
    </location>
</feature>
<keyword evidence="8" id="KW-1185">Reference proteome</keyword>
<comment type="caution">
    <text evidence="7">The sequence shown here is derived from an EMBL/GenBank/DDBJ whole genome shotgun (WGS) entry which is preliminary data.</text>
</comment>
<dbReference type="EMBL" id="JAWCUI010000010">
    <property type="protein sequence ID" value="KAL1900178.1"/>
    <property type="molecule type" value="Genomic_DNA"/>
</dbReference>
<feature type="compositionally biased region" description="Low complexity" evidence="5">
    <location>
        <begin position="94"/>
        <end position="109"/>
    </location>
</feature>
<evidence type="ECO:0000256" key="4">
    <source>
        <dbReference type="PROSITE-ProRule" id="PRU00175"/>
    </source>
</evidence>
<evidence type="ECO:0000256" key="5">
    <source>
        <dbReference type="SAM" id="MobiDB-lite"/>
    </source>
</evidence>
<evidence type="ECO:0000256" key="2">
    <source>
        <dbReference type="ARBA" id="ARBA00022771"/>
    </source>
</evidence>
<evidence type="ECO:0000259" key="6">
    <source>
        <dbReference type="PROSITE" id="PS50089"/>
    </source>
</evidence>
<keyword evidence="2 4" id="KW-0863">Zinc-finger</keyword>
<gene>
    <name evidence="7" type="ORF">Sste5346_002488</name>
</gene>
<feature type="domain" description="RING-type" evidence="6">
    <location>
        <begin position="410"/>
        <end position="450"/>
    </location>
</feature>
<dbReference type="InterPro" id="IPR001841">
    <property type="entry name" value="Znf_RING"/>
</dbReference>
<dbReference type="PANTHER" id="PTHR23041">
    <property type="entry name" value="RING FINGER DOMAIN-CONTAINING"/>
    <property type="match status" value="1"/>
</dbReference>
<dbReference type="Pfam" id="PF13920">
    <property type="entry name" value="zf-C3HC4_3"/>
    <property type="match status" value="1"/>
</dbReference>
<dbReference type="InterPro" id="IPR013083">
    <property type="entry name" value="Znf_RING/FYVE/PHD"/>
</dbReference>
<dbReference type="Gene3D" id="3.30.40.10">
    <property type="entry name" value="Zinc/RING finger domain, C3HC4 (zinc finger)"/>
    <property type="match status" value="1"/>
</dbReference>
<dbReference type="SMART" id="SM00184">
    <property type="entry name" value="RING"/>
    <property type="match status" value="1"/>
</dbReference>
<feature type="region of interest" description="Disordered" evidence="5">
    <location>
        <begin position="306"/>
        <end position="341"/>
    </location>
</feature>
<evidence type="ECO:0000313" key="7">
    <source>
        <dbReference type="EMBL" id="KAL1900178.1"/>
    </source>
</evidence>
<feature type="compositionally biased region" description="Low complexity" evidence="5">
    <location>
        <begin position="230"/>
        <end position="245"/>
    </location>
</feature>
<accession>A0ABR3ZK35</accession>
<feature type="region of interest" description="Disordered" evidence="5">
    <location>
        <begin position="1"/>
        <end position="35"/>
    </location>
</feature>
<organism evidence="7 8">
    <name type="scientific">Sporothrix stenoceras</name>
    <dbReference type="NCBI Taxonomy" id="5173"/>
    <lineage>
        <taxon>Eukaryota</taxon>
        <taxon>Fungi</taxon>
        <taxon>Dikarya</taxon>
        <taxon>Ascomycota</taxon>
        <taxon>Pezizomycotina</taxon>
        <taxon>Sordariomycetes</taxon>
        <taxon>Sordariomycetidae</taxon>
        <taxon>Ophiostomatales</taxon>
        <taxon>Ophiostomataceae</taxon>
        <taxon>Sporothrix</taxon>
    </lineage>
</organism>
<feature type="compositionally biased region" description="Polar residues" evidence="5">
    <location>
        <begin position="83"/>
        <end position="93"/>
    </location>
</feature>
<feature type="compositionally biased region" description="Pro residues" evidence="5">
    <location>
        <begin position="129"/>
        <end position="139"/>
    </location>
</feature>
<protein>
    <recommendedName>
        <fullName evidence="6">RING-type domain-containing protein</fullName>
    </recommendedName>
</protein>
<feature type="compositionally biased region" description="Acidic residues" evidence="5">
    <location>
        <begin position="62"/>
        <end position="71"/>
    </location>
</feature>